<evidence type="ECO:0000313" key="3">
    <source>
        <dbReference type="Proteomes" id="UP000887572"/>
    </source>
</evidence>
<evidence type="ECO:0000259" key="2">
    <source>
        <dbReference type="PROSITE" id="PS50118"/>
    </source>
</evidence>
<dbReference type="InterPro" id="IPR036910">
    <property type="entry name" value="HMG_box_dom_sf"/>
</dbReference>
<dbReference type="GO" id="GO:0003677">
    <property type="term" value="F:DNA binding"/>
    <property type="evidence" value="ECO:0007669"/>
    <property type="project" value="UniProtKB-UniRule"/>
</dbReference>
<accession>A0A914I939</accession>
<keyword evidence="1" id="KW-0539">Nucleus</keyword>
<evidence type="ECO:0000313" key="4">
    <source>
        <dbReference type="WBParaSite" id="Gr19_v10_g8639.t1"/>
    </source>
</evidence>
<dbReference type="SUPFAM" id="SSF47095">
    <property type="entry name" value="HMG-box"/>
    <property type="match status" value="2"/>
</dbReference>
<dbReference type="AlphaFoldDB" id="A0A914I939"/>
<dbReference type="PROSITE" id="PS50118">
    <property type="entry name" value="HMG_BOX_2"/>
    <property type="match status" value="1"/>
</dbReference>
<sequence>MAGLLLQARFFVRTYVSTSLHRSSAHTPISARLSTRYNAPAAFALFMKEHLAEQGGGAENYLQSAKKIADELRDQFEKLPDDQKKALSDKHVEERKKFLKLRKKIELRKFRPETNRPKQPMSSYKLFINQNLEKQSESYKTEDEQKKFFDELVQQWRQMTDAEKKPYVDQALDNTVAYYIKVMEWEQKYANEIPAWKVENREKIKAMLKARKPYVWGAVD</sequence>
<keyword evidence="3" id="KW-1185">Reference proteome</keyword>
<dbReference type="Gene3D" id="1.10.30.10">
    <property type="entry name" value="High mobility group box domain"/>
    <property type="match status" value="1"/>
</dbReference>
<dbReference type="InterPro" id="IPR009071">
    <property type="entry name" value="HMG_box_dom"/>
</dbReference>
<organism evidence="3 4">
    <name type="scientific">Globodera rostochiensis</name>
    <name type="common">Golden nematode worm</name>
    <name type="synonym">Heterodera rostochiensis</name>
    <dbReference type="NCBI Taxonomy" id="31243"/>
    <lineage>
        <taxon>Eukaryota</taxon>
        <taxon>Metazoa</taxon>
        <taxon>Ecdysozoa</taxon>
        <taxon>Nematoda</taxon>
        <taxon>Chromadorea</taxon>
        <taxon>Rhabditida</taxon>
        <taxon>Tylenchina</taxon>
        <taxon>Tylenchomorpha</taxon>
        <taxon>Tylenchoidea</taxon>
        <taxon>Heteroderidae</taxon>
        <taxon>Heteroderinae</taxon>
        <taxon>Globodera</taxon>
    </lineage>
</organism>
<feature type="DNA-binding region" description="HMG box" evidence="1">
    <location>
        <begin position="117"/>
        <end position="186"/>
    </location>
</feature>
<reference evidence="4" key="1">
    <citation type="submission" date="2022-11" db="UniProtKB">
        <authorList>
            <consortium name="WormBaseParasite"/>
        </authorList>
    </citation>
    <scope>IDENTIFICATION</scope>
</reference>
<dbReference type="Pfam" id="PF09011">
    <property type="entry name" value="HMG_box_2"/>
    <property type="match status" value="1"/>
</dbReference>
<keyword evidence="1" id="KW-0238">DNA-binding</keyword>
<proteinExistence type="predicted"/>
<evidence type="ECO:0000256" key="1">
    <source>
        <dbReference type="PROSITE-ProRule" id="PRU00267"/>
    </source>
</evidence>
<dbReference type="WBParaSite" id="Gr19_v10_g8639.t1">
    <property type="protein sequence ID" value="Gr19_v10_g8639.t1"/>
    <property type="gene ID" value="Gr19_v10_g8639"/>
</dbReference>
<dbReference type="GO" id="GO:0005634">
    <property type="term" value="C:nucleus"/>
    <property type="evidence" value="ECO:0007669"/>
    <property type="project" value="UniProtKB-UniRule"/>
</dbReference>
<name>A0A914I939_GLORO</name>
<dbReference type="Proteomes" id="UP000887572">
    <property type="component" value="Unplaced"/>
</dbReference>
<feature type="domain" description="HMG box" evidence="2">
    <location>
        <begin position="117"/>
        <end position="186"/>
    </location>
</feature>
<protein>
    <submittedName>
        <fullName evidence="4">HMG box domain-containing protein</fullName>
    </submittedName>
</protein>